<dbReference type="InterPro" id="IPR035921">
    <property type="entry name" value="F/V-ATP_Csub_sf"/>
</dbReference>
<reference evidence="18" key="1">
    <citation type="journal article" date="2020" name="Stud. Mycol.">
        <title>101 Dothideomycetes genomes: a test case for predicting lifestyles and emergence of pathogens.</title>
        <authorList>
            <person name="Haridas S."/>
            <person name="Albert R."/>
            <person name="Binder M."/>
            <person name="Bloem J."/>
            <person name="Labutti K."/>
            <person name="Salamov A."/>
            <person name="Andreopoulos B."/>
            <person name="Baker S."/>
            <person name="Barry K."/>
            <person name="Bills G."/>
            <person name="Bluhm B."/>
            <person name="Cannon C."/>
            <person name="Castanera R."/>
            <person name="Culley D."/>
            <person name="Daum C."/>
            <person name="Ezra D."/>
            <person name="Gonzalez J."/>
            <person name="Henrissat B."/>
            <person name="Kuo A."/>
            <person name="Liang C."/>
            <person name="Lipzen A."/>
            <person name="Lutzoni F."/>
            <person name="Magnuson J."/>
            <person name="Mondo S."/>
            <person name="Nolan M."/>
            <person name="Ohm R."/>
            <person name="Pangilinan J."/>
            <person name="Park H.-J."/>
            <person name="Ramirez L."/>
            <person name="Alfaro M."/>
            <person name="Sun H."/>
            <person name="Tritt A."/>
            <person name="Yoshinaga Y."/>
            <person name="Zwiers L.-H."/>
            <person name="Turgeon B."/>
            <person name="Goodwin S."/>
            <person name="Spatafora J."/>
            <person name="Crous P."/>
            <person name="Grigoriev I."/>
        </authorList>
    </citation>
    <scope>NUCLEOTIDE SEQUENCE</scope>
    <source>
        <strain evidence="18">ATCC 74209</strain>
    </source>
</reference>
<dbReference type="SUPFAM" id="SSF63867">
    <property type="entry name" value="MoeA C-terminal domain-like"/>
    <property type="match status" value="1"/>
</dbReference>
<feature type="region of interest" description="Disordered" evidence="15">
    <location>
        <begin position="403"/>
        <end position="463"/>
    </location>
</feature>
<dbReference type="InterPro" id="IPR038987">
    <property type="entry name" value="MoeA-like"/>
</dbReference>
<dbReference type="PANTHER" id="PTHR10192:SF5">
    <property type="entry name" value="GEPHYRIN"/>
    <property type="match status" value="1"/>
</dbReference>
<dbReference type="Proteomes" id="UP000799536">
    <property type="component" value="Unassembled WGS sequence"/>
</dbReference>
<comment type="similarity">
    <text evidence="3">Belongs to the V-ATPase proteolipid subunit family.</text>
</comment>
<feature type="transmembrane region" description="Helical" evidence="16">
    <location>
        <begin position="43"/>
        <end position="65"/>
    </location>
</feature>
<dbReference type="GO" id="GO:0061599">
    <property type="term" value="F:molybdopterin molybdotransferase activity"/>
    <property type="evidence" value="ECO:0007669"/>
    <property type="project" value="TreeGrafter"/>
</dbReference>
<dbReference type="Gene3D" id="3.90.105.10">
    <property type="entry name" value="Molybdopterin biosynthesis moea protein, domain 2"/>
    <property type="match status" value="1"/>
</dbReference>
<comment type="caution">
    <text evidence="18">The sequence shown here is derived from an EMBL/GenBank/DDBJ whole genome shotgun (WGS) entry which is preliminary data.</text>
</comment>
<name>A0A9P4MX30_9PLEO</name>
<evidence type="ECO:0000256" key="12">
    <source>
        <dbReference type="ARBA" id="ARBA00023150"/>
    </source>
</evidence>
<evidence type="ECO:0000256" key="8">
    <source>
        <dbReference type="ARBA" id="ARBA00022781"/>
    </source>
</evidence>
<evidence type="ECO:0000256" key="16">
    <source>
        <dbReference type="SAM" id="Phobius"/>
    </source>
</evidence>
<dbReference type="InterPro" id="IPR008284">
    <property type="entry name" value="MoCF_biosynth_CS"/>
</dbReference>
<dbReference type="Pfam" id="PF03454">
    <property type="entry name" value="MoeA_C"/>
    <property type="match status" value="1"/>
</dbReference>
<feature type="transmembrane region" description="Helical" evidence="16">
    <location>
        <begin position="126"/>
        <end position="151"/>
    </location>
</feature>
<evidence type="ECO:0000256" key="9">
    <source>
        <dbReference type="ARBA" id="ARBA00022989"/>
    </source>
</evidence>
<keyword evidence="7 16" id="KW-0812">Transmembrane</keyword>
<dbReference type="Gene3D" id="1.20.120.610">
    <property type="entry name" value="lithium bound rotor ring of v- atpase"/>
    <property type="match status" value="1"/>
</dbReference>
<comment type="function">
    <text evidence="13">Proton-conducting pore forming subunit of the V0 complex of vacuolar(H+)-ATPase (V-ATPase), a multisubunit enzyme composed of a peripheral complex (V1) that hydrolyzes ATP and a membrane integral complex (V0) that translocates protons. V-ATPase is responsible for acidifying and maintaining the pH of intracellular compartments.</text>
</comment>
<dbReference type="Pfam" id="PF00137">
    <property type="entry name" value="ATP-synt_C"/>
    <property type="match status" value="2"/>
</dbReference>
<evidence type="ECO:0000256" key="6">
    <source>
        <dbReference type="ARBA" id="ARBA00022448"/>
    </source>
</evidence>
<dbReference type="PANTHER" id="PTHR10192">
    <property type="entry name" value="MOLYBDOPTERIN BIOSYNTHESIS PROTEIN"/>
    <property type="match status" value="1"/>
</dbReference>
<dbReference type="NCBIfam" id="TIGR00177">
    <property type="entry name" value="molyb_syn"/>
    <property type="match status" value="2"/>
</dbReference>
<dbReference type="InterPro" id="IPR036135">
    <property type="entry name" value="MoeA_linker/N_sf"/>
</dbReference>
<evidence type="ECO:0000256" key="1">
    <source>
        <dbReference type="ARBA" id="ARBA00004141"/>
    </source>
</evidence>
<dbReference type="OrthoDB" id="4349954at2759"/>
<comment type="subcellular location">
    <subcellularLocation>
        <location evidence="1">Membrane</location>
        <topology evidence="1">Multi-pass membrane protein</topology>
    </subcellularLocation>
</comment>
<organism evidence="18 19">
    <name type="scientific">Delitschia confertaspora ATCC 74209</name>
    <dbReference type="NCBI Taxonomy" id="1513339"/>
    <lineage>
        <taxon>Eukaryota</taxon>
        <taxon>Fungi</taxon>
        <taxon>Dikarya</taxon>
        <taxon>Ascomycota</taxon>
        <taxon>Pezizomycotina</taxon>
        <taxon>Dothideomycetes</taxon>
        <taxon>Pleosporomycetidae</taxon>
        <taxon>Pleosporales</taxon>
        <taxon>Delitschiaceae</taxon>
        <taxon>Delitschia</taxon>
    </lineage>
</organism>
<accession>A0A9P4MX30</accession>
<dbReference type="Gene3D" id="3.40.980.10">
    <property type="entry name" value="MoaB/Mog-like domain"/>
    <property type="match status" value="2"/>
</dbReference>
<feature type="transmembrane region" description="Helical" evidence="16">
    <location>
        <begin position="86"/>
        <end position="106"/>
    </location>
</feature>
<evidence type="ECO:0000256" key="11">
    <source>
        <dbReference type="ARBA" id="ARBA00023136"/>
    </source>
</evidence>
<feature type="domain" description="MoaB/Mog" evidence="17">
    <location>
        <begin position="652"/>
        <end position="802"/>
    </location>
</feature>
<evidence type="ECO:0000256" key="2">
    <source>
        <dbReference type="ARBA" id="ARBA00005046"/>
    </source>
</evidence>
<gene>
    <name evidence="18" type="ORF">GQ43DRAFT_457092</name>
</gene>
<dbReference type="SUPFAM" id="SSF53218">
    <property type="entry name" value="Molybdenum cofactor biosynthesis proteins"/>
    <property type="match status" value="2"/>
</dbReference>
<comment type="similarity">
    <text evidence="4">In the N-terminal section; belongs to the MoaB/Mog family.</text>
</comment>
<dbReference type="GO" id="GO:0005774">
    <property type="term" value="C:vacuolar membrane"/>
    <property type="evidence" value="ECO:0007669"/>
    <property type="project" value="UniProtKB-ARBA"/>
</dbReference>
<dbReference type="PROSITE" id="PS01079">
    <property type="entry name" value="MOCF_BIOSYNTHESIS_2"/>
    <property type="match status" value="1"/>
</dbReference>
<sequence length="887" mass="94130">MAYTYGLAGSTAALGVIGLYMLFNGEGEAFNVGQFLLSVSPYAWASMGIGLCIGLSVVGAAWGIFTTGASILGGGVKAPRIRTKNLISIIFCEVVAIYGVIMAIVFSSKISNVADIDALYSPQNYYTGYALFWAGITVGMCNLVCGVAVGINGSSAALADAADPSLQVTRRSMASSVSNLFLLGSLRYWLSKSSVPSWASSDLSLVFSYKAKLLNLSKVQDPILRAAILIISETAFKDPSTDKCIPVLKDVFSSLGNDQWDITATEIVPDSILHIQQFLMRWSDKEGAVNLIVTSGGTGFATKDITPEAVGPLIDKLAPGLVHGMLASSLAVTPFALMARPVAGLRKQTLILTLPGSPKGAKENLEAVLKLLPHACIQAAGANSRAIHAGGVQKLEADAGVVGKTEQSEAKDHQNHHHHHRHGCGHSHGHGHASPRVHTKPEDRPQSNDPSAGPTQRHRSSPYPMLPVEEALKLISENTPSPSIQKVPVDIELGGAVLAEDVKATESVPAFRASIVDGYAVRIPKKGKFANGVYPVALVSHAQPGEVKELQEGQVARITTGAPLPPGADAVIMVEDTVLKTQTDDGKEEKEVEILTDEITAGENVREIGSDVKEGEIIMKKGEGVSVIGGEFGLLASVGTSEVAVYKRPVVGLLSTGDEIIPHDRQGPLKLGEVRDTNRPTLIAATRNHNFEAIDLGIVSDKPGALEQTLRDAFRRVDVIITSGGVSMGELDLLKPTIERSLGGTIHFGRVNMKPGKPTTFATVPIKNDKGERITKTIFSLPGNPASAVVTFHLFVLPSLHQASGVTPVGLPKVKVVLEEDFGMDALRPEYHRAWVMPKEDGRLYAKSTGGQRSSRIGSFKGANALLCMPAGKGAMKRGEQVEALMM</sequence>
<dbReference type="FunFam" id="1.20.120.610:FF:000002">
    <property type="entry name" value="V-type proton ATPase proteolipid subunit"/>
    <property type="match status" value="1"/>
</dbReference>
<dbReference type="FunFam" id="2.170.190.11:FF:000002">
    <property type="entry name" value="Molybdopterin molybdenumtransferase"/>
    <property type="match status" value="1"/>
</dbReference>
<feature type="compositionally biased region" description="Basic residues" evidence="15">
    <location>
        <begin position="414"/>
        <end position="438"/>
    </location>
</feature>
<dbReference type="InterPro" id="IPR000245">
    <property type="entry name" value="ATPase_proteolipid_csu"/>
</dbReference>
<comment type="pathway">
    <text evidence="2">Cofactor biosynthesis; molybdopterin biosynthesis.</text>
</comment>
<keyword evidence="12" id="KW-0501">Molybdenum cofactor biosynthesis</keyword>
<dbReference type="InterPro" id="IPR002379">
    <property type="entry name" value="ATPase_proteolipid_c-like_dom"/>
</dbReference>
<dbReference type="NCBIfam" id="NF045515">
    <property type="entry name" value="Glp_gephyrin"/>
    <property type="match status" value="1"/>
</dbReference>
<dbReference type="InterPro" id="IPR001453">
    <property type="entry name" value="MoaB/Mog_dom"/>
</dbReference>
<dbReference type="InterPro" id="IPR036688">
    <property type="entry name" value="MoeA_C_domain_IV_sf"/>
</dbReference>
<dbReference type="InterPro" id="IPR005110">
    <property type="entry name" value="MoeA_linker/N"/>
</dbReference>
<evidence type="ECO:0000256" key="10">
    <source>
        <dbReference type="ARBA" id="ARBA00023065"/>
    </source>
</evidence>
<evidence type="ECO:0000256" key="7">
    <source>
        <dbReference type="ARBA" id="ARBA00022692"/>
    </source>
</evidence>
<dbReference type="AlphaFoldDB" id="A0A9P4MX30"/>
<dbReference type="SUPFAM" id="SSF63882">
    <property type="entry name" value="MoeA N-terminal region -like"/>
    <property type="match status" value="1"/>
</dbReference>
<dbReference type="CDD" id="cd00887">
    <property type="entry name" value="MoeA"/>
    <property type="match status" value="1"/>
</dbReference>
<dbReference type="SUPFAM" id="SSF81333">
    <property type="entry name" value="F1F0 ATP synthase subunit C"/>
    <property type="match status" value="2"/>
</dbReference>
<evidence type="ECO:0000256" key="14">
    <source>
        <dbReference type="ARBA" id="ARBA00046480"/>
    </source>
</evidence>
<proteinExistence type="inferred from homology"/>
<dbReference type="FunFam" id="3.40.980.10:FF:000011">
    <property type="entry name" value="Molybdopterin molybdenumtransferase"/>
    <property type="match status" value="1"/>
</dbReference>
<dbReference type="GO" id="GO:0046961">
    <property type="term" value="F:proton-transporting ATPase activity, rotational mechanism"/>
    <property type="evidence" value="ECO:0007669"/>
    <property type="project" value="InterPro"/>
</dbReference>
<keyword evidence="8" id="KW-0375">Hydrogen ion transport</keyword>
<keyword evidence="9 16" id="KW-1133">Transmembrane helix</keyword>
<dbReference type="GO" id="GO:0033179">
    <property type="term" value="C:proton-transporting V-type ATPase, V0 domain"/>
    <property type="evidence" value="ECO:0007669"/>
    <property type="project" value="InterPro"/>
</dbReference>
<protein>
    <submittedName>
        <fullName evidence="18">Gephyrin</fullName>
    </submittedName>
</protein>
<feature type="domain" description="MoaB/Mog" evidence="17">
    <location>
        <begin position="227"/>
        <end position="375"/>
    </location>
</feature>
<dbReference type="CDD" id="cd18177">
    <property type="entry name" value="ATP-synt_Vo_c_ATP6F_rpt1"/>
    <property type="match status" value="1"/>
</dbReference>
<evidence type="ECO:0000259" key="17">
    <source>
        <dbReference type="SMART" id="SM00852"/>
    </source>
</evidence>
<dbReference type="GO" id="GO:0005829">
    <property type="term" value="C:cytosol"/>
    <property type="evidence" value="ECO:0007669"/>
    <property type="project" value="TreeGrafter"/>
</dbReference>
<keyword evidence="10" id="KW-0406">Ion transport</keyword>
<dbReference type="Pfam" id="PF03453">
    <property type="entry name" value="MoeA_N"/>
    <property type="match status" value="1"/>
</dbReference>
<keyword evidence="11 16" id="KW-0472">Membrane</keyword>
<evidence type="ECO:0000256" key="5">
    <source>
        <dbReference type="ARBA" id="ARBA00008339"/>
    </source>
</evidence>
<evidence type="ECO:0000256" key="4">
    <source>
        <dbReference type="ARBA" id="ARBA00007589"/>
    </source>
</evidence>
<dbReference type="EMBL" id="ML994070">
    <property type="protein sequence ID" value="KAF2199535.1"/>
    <property type="molecule type" value="Genomic_DNA"/>
</dbReference>
<comment type="similarity">
    <text evidence="5">In the C-terminal section; belongs to the MoeA family.</text>
</comment>
<evidence type="ECO:0000256" key="13">
    <source>
        <dbReference type="ARBA" id="ARBA00045519"/>
    </source>
</evidence>
<dbReference type="Pfam" id="PF00994">
    <property type="entry name" value="MoCF_biosynth"/>
    <property type="match status" value="2"/>
</dbReference>
<dbReference type="InterPro" id="IPR005111">
    <property type="entry name" value="MoeA_C_domain_IV"/>
</dbReference>
<dbReference type="PRINTS" id="PR00122">
    <property type="entry name" value="VACATPASE"/>
</dbReference>
<dbReference type="Gene3D" id="2.170.190.11">
    <property type="entry name" value="Molybdopterin biosynthesis moea protein, domain 3"/>
    <property type="match status" value="1"/>
</dbReference>
<dbReference type="GO" id="GO:0006777">
    <property type="term" value="P:Mo-molybdopterin cofactor biosynthetic process"/>
    <property type="evidence" value="ECO:0007669"/>
    <property type="project" value="UniProtKB-KW"/>
</dbReference>
<feature type="transmembrane region" description="Helical" evidence="16">
    <location>
        <begin position="5"/>
        <end position="23"/>
    </location>
</feature>
<dbReference type="Gene3D" id="2.40.340.10">
    <property type="entry name" value="MoeA, C-terminal, domain IV"/>
    <property type="match status" value="1"/>
</dbReference>
<evidence type="ECO:0000256" key="15">
    <source>
        <dbReference type="SAM" id="MobiDB-lite"/>
    </source>
</evidence>
<dbReference type="CDD" id="cd00886">
    <property type="entry name" value="MogA_MoaB"/>
    <property type="match status" value="1"/>
</dbReference>
<keyword evidence="6" id="KW-0813">Transport</keyword>
<evidence type="ECO:0000256" key="3">
    <source>
        <dbReference type="ARBA" id="ARBA00007296"/>
    </source>
</evidence>
<keyword evidence="19" id="KW-1185">Reference proteome</keyword>
<evidence type="ECO:0000313" key="19">
    <source>
        <dbReference type="Proteomes" id="UP000799536"/>
    </source>
</evidence>
<comment type="subunit">
    <text evidence="14">V-ATPase is a heteromultimeric enzyme composed of a peripheral catalytic V1 complex (components A to H) attached to an integral membrane V0 proton pore complex (components: a, c, c', c'', d, e, f and VOA1). The decameric c-ring forms the proton-conducting pore, and is composed of eight proteolipid subunits c, one subunit c' and one subunit c''.</text>
</comment>
<dbReference type="SMART" id="SM00852">
    <property type="entry name" value="MoCF_biosynth"/>
    <property type="match status" value="2"/>
</dbReference>
<evidence type="ECO:0000313" key="18">
    <source>
        <dbReference type="EMBL" id="KAF2199535.1"/>
    </source>
</evidence>
<dbReference type="InterPro" id="IPR036425">
    <property type="entry name" value="MoaB/Mog-like_dom_sf"/>
</dbReference>